<organism evidence="2 3">
    <name type="scientific">Clohesyomyces aquaticus</name>
    <dbReference type="NCBI Taxonomy" id="1231657"/>
    <lineage>
        <taxon>Eukaryota</taxon>
        <taxon>Fungi</taxon>
        <taxon>Dikarya</taxon>
        <taxon>Ascomycota</taxon>
        <taxon>Pezizomycotina</taxon>
        <taxon>Dothideomycetes</taxon>
        <taxon>Pleosporomycetidae</taxon>
        <taxon>Pleosporales</taxon>
        <taxon>Lindgomycetaceae</taxon>
        <taxon>Clohesyomyces</taxon>
    </lineage>
</organism>
<evidence type="ECO:0000313" key="3">
    <source>
        <dbReference type="Proteomes" id="UP000193144"/>
    </source>
</evidence>
<dbReference type="AlphaFoldDB" id="A0A1Y2A7Y7"/>
<sequence>MKFLSFALGLLPFVAAVAILASPIASCGYTCTAELNACMGTQHNGRKFLKCQEVCPKWDNCPNCPTCTAFGPNSLHNPDSFPRTLNTIRAEDTTNSVSKKDPNNCAACQNFYTDCAVKCAPGEWNSCVEPCRMDELEGWLFSDGLDTGYRLDLGLIKPSVRDKPVIYELEGLM</sequence>
<dbReference type="EMBL" id="MCFA01000006">
    <property type="protein sequence ID" value="ORY18594.1"/>
    <property type="molecule type" value="Genomic_DNA"/>
</dbReference>
<protein>
    <recommendedName>
        <fullName evidence="4">TNFR-Cys domain-containing protein</fullName>
    </recommendedName>
</protein>
<proteinExistence type="predicted"/>
<evidence type="ECO:0000313" key="2">
    <source>
        <dbReference type="EMBL" id="ORY18594.1"/>
    </source>
</evidence>
<gene>
    <name evidence="2" type="ORF">BCR34DRAFT_582880</name>
</gene>
<evidence type="ECO:0008006" key="4">
    <source>
        <dbReference type="Google" id="ProtNLM"/>
    </source>
</evidence>
<keyword evidence="1" id="KW-0732">Signal</keyword>
<comment type="caution">
    <text evidence="2">The sequence shown here is derived from an EMBL/GenBank/DDBJ whole genome shotgun (WGS) entry which is preliminary data.</text>
</comment>
<feature type="chain" id="PRO_5013276960" description="TNFR-Cys domain-containing protein" evidence="1">
    <location>
        <begin position="17"/>
        <end position="173"/>
    </location>
</feature>
<reference evidence="2 3" key="1">
    <citation type="submission" date="2016-07" db="EMBL/GenBank/DDBJ databases">
        <title>Pervasive Adenine N6-methylation of Active Genes in Fungi.</title>
        <authorList>
            <consortium name="DOE Joint Genome Institute"/>
            <person name="Mondo S.J."/>
            <person name="Dannebaum R.O."/>
            <person name="Kuo R.C."/>
            <person name="Labutti K."/>
            <person name="Haridas S."/>
            <person name="Kuo A."/>
            <person name="Salamov A."/>
            <person name="Ahrendt S.R."/>
            <person name="Lipzen A."/>
            <person name="Sullivan W."/>
            <person name="Andreopoulos W.B."/>
            <person name="Clum A."/>
            <person name="Lindquist E."/>
            <person name="Daum C."/>
            <person name="Ramamoorthy G.K."/>
            <person name="Gryganskyi A."/>
            <person name="Culley D."/>
            <person name="Magnuson J.K."/>
            <person name="James T.Y."/>
            <person name="O'Malley M.A."/>
            <person name="Stajich J.E."/>
            <person name="Spatafora J.W."/>
            <person name="Visel A."/>
            <person name="Grigoriev I.V."/>
        </authorList>
    </citation>
    <scope>NUCLEOTIDE SEQUENCE [LARGE SCALE GENOMIC DNA]</scope>
    <source>
        <strain evidence="2 3">CBS 115471</strain>
    </source>
</reference>
<keyword evidence="3" id="KW-1185">Reference proteome</keyword>
<feature type="signal peptide" evidence="1">
    <location>
        <begin position="1"/>
        <end position="16"/>
    </location>
</feature>
<evidence type="ECO:0000256" key="1">
    <source>
        <dbReference type="SAM" id="SignalP"/>
    </source>
</evidence>
<accession>A0A1Y2A7Y7</accession>
<name>A0A1Y2A7Y7_9PLEO</name>
<dbReference type="Proteomes" id="UP000193144">
    <property type="component" value="Unassembled WGS sequence"/>
</dbReference>